<feature type="transmembrane region" description="Helical" evidence="2">
    <location>
        <begin position="12"/>
        <end position="31"/>
    </location>
</feature>
<dbReference type="Proteomes" id="UP000673394">
    <property type="component" value="Unassembled WGS sequence"/>
</dbReference>
<evidence type="ECO:0000313" key="5">
    <source>
        <dbReference type="Proteomes" id="UP000673394"/>
    </source>
</evidence>
<keyword evidence="2" id="KW-0812">Transmembrane</keyword>
<dbReference type="PANTHER" id="PTHR47245:SF2">
    <property type="entry name" value="PEPTIDYL-PROLYL CIS-TRANS ISOMERASE HP_0175-RELATED"/>
    <property type="match status" value="1"/>
</dbReference>
<keyword evidence="2" id="KW-0472">Membrane</keyword>
<comment type="caution">
    <text evidence="4">The sequence shown here is derived from an EMBL/GenBank/DDBJ whole genome shotgun (WGS) entry which is preliminary data.</text>
</comment>
<evidence type="ECO:0000313" key="4">
    <source>
        <dbReference type="EMBL" id="MBP3967215.1"/>
    </source>
</evidence>
<dbReference type="SUPFAM" id="SSF54534">
    <property type="entry name" value="FKBP-like"/>
    <property type="match status" value="1"/>
</dbReference>
<evidence type="ECO:0000256" key="1">
    <source>
        <dbReference type="PROSITE-ProRule" id="PRU00278"/>
    </source>
</evidence>
<organism evidence="4 5">
    <name type="scientific">Paenibacillus lignilyticus</name>
    <dbReference type="NCBI Taxonomy" id="1172615"/>
    <lineage>
        <taxon>Bacteria</taxon>
        <taxon>Bacillati</taxon>
        <taxon>Bacillota</taxon>
        <taxon>Bacilli</taxon>
        <taxon>Bacillales</taxon>
        <taxon>Paenibacillaceae</taxon>
        <taxon>Paenibacillus</taxon>
    </lineage>
</organism>
<dbReference type="SUPFAM" id="SSF109998">
    <property type="entry name" value="Triger factor/SurA peptide-binding domain-like"/>
    <property type="match status" value="1"/>
</dbReference>
<dbReference type="EC" id="5.2.1.8" evidence="4"/>
<dbReference type="Gene3D" id="1.10.4030.10">
    <property type="entry name" value="Porin chaperone SurA, peptide-binding domain"/>
    <property type="match status" value="1"/>
</dbReference>
<proteinExistence type="predicted"/>
<dbReference type="InterPro" id="IPR000297">
    <property type="entry name" value="PPIase_PpiC"/>
</dbReference>
<dbReference type="InterPro" id="IPR046357">
    <property type="entry name" value="PPIase_dom_sf"/>
</dbReference>
<dbReference type="RefSeq" id="WP_210664331.1">
    <property type="nucleotide sequence ID" value="NZ_JAGKSP010000034.1"/>
</dbReference>
<dbReference type="PANTHER" id="PTHR47245">
    <property type="entry name" value="PEPTIDYLPROLYL ISOMERASE"/>
    <property type="match status" value="1"/>
</dbReference>
<keyword evidence="1" id="KW-0697">Rotamase</keyword>
<name>A0ABS5CMW8_9BACL</name>
<dbReference type="GO" id="GO:0003755">
    <property type="term" value="F:peptidyl-prolyl cis-trans isomerase activity"/>
    <property type="evidence" value="ECO:0007669"/>
    <property type="project" value="UniProtKB-EC"/>
</dbReference>
<dbReference type="InterPro" id="IPR050245">
    <property type="entry name" value="PrsA_foldase"/>
</dbReference>
<dbReference type="EMBL" id="JAGKSP010000034">
    <property type="protein sequence ID" value="MBP3967215.1"/>
    <property type="molecule type" value="Genomic_DNA"/>
</dbReference>
<keyword evidence="1 4" id="KW-0413">Isomerase</keyword>
<dbReference type="PROSITE" id="PS50198">
    <property type="entry name" value="PPIC_PPIASE_2"/>
    <property type="match status" value="1"/>
</dbReference>
<evidence type="ECO:0000259" key="3">
    <source>
        <dbReference type="PROSITE" id="PS50198"/>
    </source>
</evidence>
<keyword evidence="2" id="KW-1133">Transmembrane helix</keyword>
<dbReference type="Pfam" id="PF00639">
    <property type="entry name" value="Rotamase"/>
    <property type="match status" value="1"/>
</dbReference>
<dbReference type="InterPro" id="IPR027304">
    <property type="entry name" value="Trigger_fact/SurA_dom_sf"/>
</dbReference>
<dbReference type="Gene3D" id="3.10.50.40">
    <property type="match status" value="1"/>
</dbReference>
<keyword evidence="5" id="KW-1185">Reference proteome</keyword>
<gene>
    <name evidence="4" type="ORF">I8J30_31555</name>
</gene>
<accession>A0ABS5CMW8</accession>
<evidence type="ECO:0000256" key="2">
    <source>
        <dbReference type="SAM" id="Phobius"/>
    </source>
</evidence>
<dbReference type="Pfam" id="PF13624">
    <property type="entry name" value="SurA_N_3"/>
    <property type="match status" value="1"/>
</dbReference>
<feature type="domain" description="PpiC" evidence="3">
    <location>
        <begin position="180"/>
        <end position="272"/>
    </location>
</feature>
<sequence length="322" mass="35753">MKNDRMLKSIVLIQAICMIILALVVVFRVLLPPKADPQAAVDNSQDQEGPAPAEEPLAAKVGHEQITAKQLSDELQLQYGDQLLRTLMVRAATRQEAEAYGLSISDTEMNDELEAMMTGYESKEQYYATMKEQLGLTPEGIREDTEYRLLLEKIAVRSVEVTESEIDAYIADNKEQFAPRKQLHLAWIVLATEKDADDLLEQLESGEDFALMAKNYSIDTNTADGGGDLGFIEADDPFTDDAILEAANQLSVGEVTGPIEVEQGQAIIQLLETHTEEMPSESRVRDQVKRELALSKLNGLREVENSLLQKYNAEVLPKPSEG</sequence>
<reference evidence="4 5" key="1">
    <citation type="submission" date="2021-04" db="EMBL/GenBank/DDBJ databases">
        <title>Paenibacillus sp. DLE-14 whole genome sequence.</title>
        <authorList>
            <person name="Ham Y.J."/>
        </authorList>
    </citation>
    <scope>NUCLEOTIDE SEQUENCE [LARGE SCALE GENOMIC DNA]</scope>
    <source>
        <strain evidence="4 5">DLE-14</strain>
    </source>
</reference>
<protein>
    <submittedName>
        <fullName evidence="4">Peptidylprolyl isomerase</fullName>
        <ecNumber evidence="4">5.2.1.8</ecNumber>
    </submittedName>
</protein>